<gene>
    <name evidence="1" type="ORF">A3841_10320</name>
</gene>
<dbReference type="AlphaFoldDB" id="A0A1Q5PGU4"/>
<keyword evidence="2" id="KW-1185">Reference proteome</keyword>
<proteinExistence type="predicted"/>
<sequence length="123" mass="14348">MLLTLPWLYFILKDKILFYQEHQQVIEILQQKPASKPLVVVVPDYLFHSRNYFLGYQPTDSISFIRYSEADSTAGQNVQLLLINHNLNHNPSFHQPGEYEHILEAAGQKQLHWKSGPLALYEL</sequence>
<evidence type="ECO:0000313" key="2">
    <source>
        <dbReference type="Proteomes" id="UP000186551"/>
    </source>
</evidence>
<comment type="caution">
    <text evidence="1">The sequence shown here is derived from an EMBL/GenBank/DDBJ whole genome shotgun (WGS) entry which is preliminary data.</text>
</comment>
<dbReference type="EMBL" id="LVWA01000003">
    <property type="protein sequence ID" value="OKL41439.1"/>
    <property type="molecule type" value="Genomic_DNA"/>
</dbReference>
<dbReference type="STRING" id="1797110.A3841_10320"/>
<dbReference type="Proteomes" id="UP000186551">
    <property type="component" value="Unassembled WGS sequence"/>
</dbReference>
<organism evidence="1 2">
    <name type="scientific">Pontibacter flavimaris</name>
    <dbReference type="NCBI Taxonomy" id="1797110"/>
    <lineage>
        <taxon>Bacteria</taxon>
        <taxon>Pseudomonadati</taxon>
        <taxon>Bacteroidota</taxon>
        <taxon>Cytophagia</taxon>
        <taxon>Cytophagales</taxon>
        <taxon>Hymenobacteraceae</taxon>
        <taxon>Pontibacter</taxon>
    </lineage>
</organism>
<reference evidence="1 2" key="1">
    <citation type="submission" date="2016-03" db="EMBL/GenBank/DDBJ databases">
        <title>Genome sequence of Pontibacter sp. nov., of the family cytophagaceae, isolated from marine sediment of the Yellow Sea, China.</title>
        <authorList>
            <person name="Zhang G."/>
            <person name="Zhang R."/>
        </authorList>
    </citation>
    <scope>NUCLEOTIDE SEQUENCE [LARGE SCALE GENOMIC DNA]</scope>
    <source>
        <strain evidence="1 2">S10-8</strain>
    </source>
</reference>
<dbReference type="OrthoDB" id="828203at2"/>
<name>A0A1Q5PGU4_9BACT</name>
<evidence type="ECO:0000313" key="1">
    <source>
        <dbReference type="EMBL" id="OKL41439.1"/>
    </source>
</evidence>
<protein>
    <submittedName>
        <fullName evidence="1">Uncharacterized protein</fullName>
    </submittedName>
</protein>
<accession>A0A1Q5PGU4</accession>